<gene>
    <name evidence="9" type="ORF">K493DRAFT_364761</name>
</gene>
<feature type="active site" description="Charge relay system" evidence="5">
    <location>
        <position position="213"/>
    </location>
</feature>
<dbReference type="Gene3D" id="3.30.70.80">
    <property type="entry name" value="Peptidase S8 propeptide/proteinase inhibitor I9"/>
    <property type="match status" value="1"/>
</dbReference>
<comment type="similarity">
    <text evidence="1 5 6">Belongs to the peptidase S8 family.</text>
</comment>
<dbReference type="Pfam" id="PF00082">
    <property type="entry name" value="Peptidase_S8"/>
    <property type="match status" value="1"/>
</dbReference>
<keyword evidence="4 5" id="KW-0720">Serine protease</keyword>
<evidence type="ECO:0000256" key="4">
    <source>
        <dbReference type="ARBA" id="ARBA00022825"/>
    </source>
</evidence>
<keyword evidence="2 5" id="KW-0645">Protease</keyword>
<evidence type="ECO:0000259" key="8">
    <source>
        <dbReference type="Pfam" id="PF05922"/>
    </source>
</evidence>
<dbReference type="InterPro" id="IPR037045">
    <property type="entry name" value="S8pro/Inhibitor_I9_sf"/>
</dbReference>
<accession>A0A1Y1VUK5</accession>
<evidence type="ECO:0000313" key="9">
    <source>
        <dbReference type="EMBL" id="ORX64970.1"/>
    </source>
</evidence>
<dbReference type="PROSITE" id="PS00138">
    <property type="entry name" value="SUBTILASE_SER"/>
    <property type="match status" value="1"/>
</dbReference>
<dbReference type="AlphaFoldDB" id="A0A1Y1VUK5"/>
<feature type="active site" description="Charge relay system" evidence="5">
    <location>
        <position position="245"/>
    </location>
</feature>
<dbReference type="PRINTS" id="PR00723">
    <property type="entry name" value="SUBTILISIN"/>
</dbReference>
<keyword evidence="3 5" id="KW-0378">Hydrolase</keyword>
<evidence type="ECO:0000313" key="10">
    <source>
        <dbReference type="Proteomes" id="UP000193498"/>
    </source>
</evidence>
<dbReference type="PANTHER" id="PTHR43806:SF11">
    <property type="entry name" value="CEREVISIN-RELATED"/>
    <property type="match status" value="1"/>
</dbReference>
<dbReference type="FunFam" id="3.40.50.200:FF:000014">
    <property type="entry name" value="Proteinase K"/>
    <property type="match status" value="1"/>
</dbReference>
<dbReference type="InterPro" id="IPR036852">
    <property type="entry name" value="Peptidase_S8/S53_dom_sf"/>
</dbReference>
<dbReference type="GO" id="GO:0004252">
    <property type="term" value="F:serine-type endopeptidase activity"/>
    <property type="evidence" value="ECO:0007669"/>
    <property type="project" value="UniProtKB-UniRule"/>
</dbReference>
<feature type="active site" description="Charge relay system" evidence="5">
    <location>
        <position position="400"/>
    </location>
</feature>
<dbReference type="GO" id="GO:0006508">
    <property type="term" value="P:proteolysis"/>
    <property type="evidence" value="ECO:0007669"/>
    <property type="project" value="UniProtKB-KW"/>
</dbReference>
<keyword evidence="10" id="KW-1185">Reference proteome</keyword>
<comment type="caution">
    <text evidence="9">The sequence shown here is derived from an EMBL/GenBank/DDBJ whole genome shotgun (WGS) entry which is preliminary data.</text>
</comment>
<name>A0A1Y1VUK5_9FUNG</name>
<dbReference type="InterPro" id="IPR023827">
    <property type="entry name" value="Peptidase_S8_Asp-AS"/>
</dbReference>
<dbReference type="PANTHER" id="PTHR43806">
    <property type="entry name" value="PEPTIDASE S8"/>
    <property type="match status" value="1"/>
</dbReference>
<dbReference type="PROSITE" id="PS00137">
    <property type="entry name" value="SUBTILASE_HIS"/>
    <property type="match status" value="1"/>
</dbReference>
<sequence length="455" mass="47079">MASPHVAGVAALYLSQGGLNTPAEVYTALQSKATKDAITGLKGTTPNLLVFNSNHVYYNMVGFRTLTFGSLVAILLTAQLTEAQIVDVSNKYIVKIKEGADSNKVDQFLKTKLDQYNRGRSGNNGLKNELKSKFSLESFNAYAGTLSQGLVSELKAHGDVEYVEAEQVFTISGVQTNPPSWGLPRISQRARDTSAPYNYPDSAGEGVDVYIIDTGINVKHTDLGGRATLPVSFITGEATDDLNGHGTHVSGTVGGNTYGVAKKAKLIGVKVLSGSGSGTTSGVISGVNWVAEQAKKSGRKSVANMSLGGGNSEALKQAVNAAVQAGVTFIVAAGNESQDACNVSPANAAQAFAVGATTISDTLASFSNYGKCVKILAPGQDITSAWIGGTNASKKISGTSMASPHVAGVAALYLSQGGLNTPAEVYTALQSKATKDAITGLKGTTPNLLVFNSNQ</sequence>
<feature type="domain" description="Peptidase S8/S53" evidence="7">
    <location>
        <begin position="204"/>
        <end position="439"/>
    </location>
</feature>
<dbReference type="OrthoDB" id="206201at2759"/>
<feature type="domain" description="Inhibitor I9" evidence="8">
    <location>
        <begin position="91"/>
        <end position="170"/>
    </location>
</feature>
<evidence type="ECO:0000256" key="6">
    <source>
        <dbReference type="RuleBase" id="RU003355"/>
    </source>
</evidence>
<dbReference type="InterPro" id="IPR022398">
    <property type="entry name" value="Peptidase_S8_His-AS"/>
</dbReference>
<evidence type="ECO:0000256" key="2">
    <source>
        <dbReference type="ARBA" id="ARBA00022670"/>
    </source>
</evidence>
<organism evidence="9 10">
    <name type="scientific">Basidiobolus meristosporus CBS 931.73</name>
    <dbReference type="NCBI Taxonomy" id="1314790"/>
    <lineage>
        <taxon>Eukaryota</taxon>
        <taxon>Fungi</taxon>
        <taxon>Fungi incertae sedis</taxon>
        <taxon>Zoopagomycota</taxon>
        <taxon>Entomophthoromycotina</taxon>
        <taxon>Basidiobolomycetes</taxon>
        <taxon>Basidiobolales</taxon>
        <taxon>Basidiobolaceae</taxon>
        <taxon>Basidiobolus</taxon>
    </lineage>
</organism>
<dbReference type="PROSITE" id="PS00136">
    <property type="entry name" value="SUBTILASE_ASP"/>
    <property type="match status" value="1"/>
</dbReference>
<dbReference type="InParanoid" id="A0A1Y1VUK5"/>
<dbReference type="GO" id="GO:0005615">
    <property type="term" value="C:extracellular space"/>
    <property type="evidence" value="ECO:0007669"/>
    <property type="project" value="TreeGrafter"/>
</dbReference>
<evidence type="ECO:0008006" key="11">
    <source>
        <dbReference type="Google" id="ProtNLM"/>
    </source>
</evidence>
<dbReference type="InterPro" id="IPR015500">
    <property type="entry name" value="Peptidase_S8_subtilisin-rel"/>
</dbReference>
<dbReference type="PROSITE" id="PS51892">
    <property type="entry name" value="SUBTILASE"/>
    <property type="match status" value="1"/>
</dbReference>
<dbReference type="CDD" id="cd04077">
    <property type="entry name" value="Peptidases_S8_PCSK9_ProteinaseK_like"/>
    <property type="match status" value="1"/>
</dbReference>
<evidence type="ECO:0000256" key="5">
    <source>
        <dbReference type="PROSITE-ProRule" id="PRU01240"/>
    </source>
</evidence>
<dbReference type="InterPro" id="IPR023828">
    <property type="entry name" value="Peptidase_S8_Ser-AS"/>
</dbReference>
<dbReference type="SUPFAM" id="SSF52743">
    <property type="entry name" value="Subtilisin-like"/>
    <property type="match status" value="2"/>
</dbReference>
<proteinExistence type="inferred from homology"/>
<dbReference type="InterPro" id="IPR034193">
    <property type="entry name" value="PCSK9_ProteinaseK-like"/>
</dbReference>
<dbReference type="Pfam" id="PF05922">
    <property type="entry name" value="Inhibitor_I9"/>
    <property type="match status" value="1"/>
</dbReference>
<evidence type="ECO:0000259" key="7">
    <source>
        <dbReference type="Pfam" id="PF00082"/>
    </source>
</evidence>
<evidence type="ECO:0000256" key="1">
    <source>
        <dbReference type="ARBA" id="ARBA00011073"/>
    </source>
</evidence>
<protein>
    <recommendedName>
        <fullName evidence="11">Peptidase S8 and S53 subtilisin kexin sedolisin</fullName>
    </recommendedName>
</protein>
<dbReference type="InterPro" id="IPR000209">
    <property type="entry name" value="Peptidase_S8/S53_dom"/>
</dbReference>
<dbReference type="Gene3D" id="3.40.50.200">
    <property type="entry name" value="Peptidase S8/S53 domain"/>
    <property type="match status" value="2"/>
</dbReference>
<dbReference type="InterPro" id="IPR050131">
    <property type="entry name" value="Peptidase_S8_subtilisin-like"/>
</dbReference>
<evidence type="ECO:0000256" key="3">
    <source>
        <dbReference type="ARBA" id="ARBA00022801"/>
    </source>
</evidence>
<dbReference type="EMBL" id="MCFE01001165">
    <property type="protein sequence ID" value="ORX64970.1"/>
    <property type="molecule type" value="Genomic_DNA"/>
</dbReference>
<dbReference type="InterPro" id="IPR010259">
    <property type="entry name" value="S8pro/Inhibitor_I9"/>
</dbReference>
<reference evidence="9 10" key="1">
    <citation type="submission" date="2016-07" db="EMBL/GenBank/DDBJ databases">
        <title>Pervasive Adenine N6-methylation of Active Genes in Fungi.</title>
        <authorList>
            <consortium name="DOE Joint Genome Institute"/>
            <person name="Mondo S.J."/>
            <person name="Dannebaum R.O."/>
            <person name="Kuo R.C."/>
            <person name="Labutti K."/>
            <person name="Haridas S."/>
            <person name="Kuo A."/>
            <person name="Salamov A."/>
            <person name="Ahrendt S.R."/>
            <person name="Lipzen A."/>
            <person name="Sullivan W."/>
            <person name="Andreopoulos W.B."/>
            <person name="Clum A."/>
            <person name="Lindquist E."/>
            <person name="Daum C."/>
            <person name="Ramamoorthy G.K."/>
            <person name="Gryganskyi A."/>
            <person name="Culley D."/>
            <person name="Magnuson J.K."/>
            <person name="James T.Y."/>
            <person name="O'Malley M.A."/>
            <person name="Stajich J.E."/>
            <person name="Spatafora J.W."/>
            <person name="Visel A."/>
            <person name="Grigoriev I.V."/>
        </authorList>
    </citation>
    <scope>NUCLEOTIDE SEQUENCE [LARGE SCALE GENOMIC DNA]</scope>
    <source>
        <strain evidence="9 10">CBS 931.73</strain>
    </source>
</reference>
<dbReference type="Proteomes" id="UP000193498">
    <property type="component" value="Unassembled WGS sequence"/>
</dbReference>